<gene>
    <name evidence="3" type="ORF">PROFUN_01343</name>
</gene>
<dbReference type="InterPro" id="IPR036397">
    <property type="entry name" value="RNaseH_sf"/>
</dbReference>
<dbReference type="AlphaFoldDB" id="A0A2P6NZV3"/>
<dbReference type="OrthoDB" id="31072at2759"/>
<dbReference type="Proteomes" id="UP000241769">
    <property type="component" value="Unassembled WGS sequence"/>
</dbReference>
<accession>A0A2P6NZV3</accession>
<keyword evidence="1" id="KW-0732">Signal</keyword>
<comment type="caution">
    <text evidence="3">The sequence shown here is derived from an EMBL/GenBank/DDBJ whole genome shotgun (WGS) entry which is preliminary data.</text>
</comment>
<reference evidence="3 4" key="1">
    <citation type="journal article" date="2018" name="Genome Biol. Evol.">
        <title>Multiple Roots of Fruiting Body Formation in Amoebozoa.</title>
        <authorList>
            <person name="Hillmann F."/>
            <person name="Forbes G."/>
            <person name="Novohradska S."/>
            <person name="Ferling I."/>
            <person name="Riege K."/>
            <person name="Groth M."/>
            <person name="Westermann M."/>
            <person name="Marz M."/>
            <person name="Spaller T."/>
            <person name="Winckler T."/>
            <person name="Schaap P."/>
            <person name="Glockner G."/>
        </authorList>
    </citation>
    <scope>NUCLEOTIDE SEQUENCE [LARGE SCALE GENOMIC DNA]</scope>
    <source>
        <strain evidence="3 4">Jena</strain>
    </source>
</reference>
<dbReference type="Gene3D" id="3.30.420.10">
    <property type="entry name" value="Ribonuclease H-like superfamily/Ribonuclease H"/>
    <property type="match status" value="1"/>
</dbReference>
<feature type="chain" id="PRO_5015118102" description="Tc1-like transposase DDE domain-containing protein" evidence="1">
    <location>
        <begin position="26"/>
        <end position="320"/>
    </location>
</feature>
<dbReference type="EMBL" id="MDYQ01000003">
    <property type="protein sequence ID" value="PRP89480.1"/>
    <property type="molecule type" value="Genomic_DNA"/>
</dbReference>
<dbReference type="InterPro" id="IPR038717">
    <property type="entry name" value="Tc1-like_DDE_dom"/>
</dbReference>
<dbReference type="InParanoid" id="A0A2P6NZV3"/>
<proteinExistence type="predicted"/>
<organism evidence="3 4">
    <name type="scientific">Planoprotostelium fungivorum</name>
    <dbReference type="NCBI Taxonomy" id="1890364"/>
    <lineage>
        <taxon>Eukaryota</taxon>
        <taxon>Amoebozoa</taxon>
        <taxon>Evosea</taxon>
        <taxon>Variosea</taxon>
        <taxon>Cavosteliida</taxon>
        <taxon>Cavosteliaceae</taxon>
        <taxon>Planoprotostelium</taxon>
    </lineage>
</organism>
<sequence>MTGEQATMKLRLLIGISLLPDATEGHPTAHKAACAGSEDEKPLPPLSTAERMYWREKFRNFLTFHPLPNGGSYYTRNVRKYSLQFRARARARLAALVDAHPAYSLMQFVRALSEDMNQNVSRDFVQSIFQSWHWSWKRPVYQQRAKYTAYNMQRYAEFGQWRARIDPNRIVYTDEAHFAARKTRSNVLYYCADHVESKYPSRTRLLRRDFARFIRYCCSSGAIQHRQVMLLDNAKVHSAAVLREEYQALTAQYGVYFYFIPTYSPELNATELLFARLKGKICGRASDRPILGDLIQEVAQVTTADVAKMYKHCDLVGRGY</sequence>
<evidence type="ECO:0000259" key="2">
    <source>
        <dbReference type="Pfam" id="PF13358"/>
    </source>
</evidence>
<feature type="domain" description="Tc1-like transposase DDE" evidence="2">
    <location>
        <begin position="207"/>
        <end position="282"/>
    </location>
</feature>
<evidence type="ECO:0000313" key="3">
    <source>
        <dbReference type="EMBL" id="PRP89480.1"/>
    </source>
</evidence>
<name>A0A2P6NZV3_9EUKA</name>
<feature type="signal peptide" evidence="1">
    <location>
        <begin position="1"/>
        <end position="25"/>
    </location>
</feature>
<evidence type="ECO:0000313" key="4">
    <source>
        <dbReference type="Proteomes" id="UP000241769"/>
    </source>
</evidence>
<evidence type="ECO:0000256" key="1">
    <source>
        <dbReference type="SAM" id="SignalP"/>
    </source>
</evidence>
<protein>
    <recommendedName>
        <fullName evidence="2">Tc1-like transposase DDE domain-containing protein</fullName>
    </recommendedName>
</protein>
<keyword evidence="4" id="KW-1185">Reference proteome</keyword>
<dbReference type="Pfam" id="PF13358">
    <property type="entry name" value="DDE_3"/>
    <property type="match status" value="1"/>
</dbReference>
<dbReference type="GO" id="GO:0003676">
    <property type="term" value="F:nucleic acid binding"/>
    <property type="evidence" value="ECO:0007669"/>
    <property type="project" value="InterPro"/>
</dbReference>